<gene>
    <name evidence="3" type="ORF">ABQ292_23295</name>
</gene>
<dbReference type="SUPFAM" id="SSF110087">
    <property type="entry name" value="DR1885-like metal-binding protein"/>
    <property type="match status" value="1"/>
</dbReference>
<evidence type="ECO:0000256" key="1">
    <source>
        <dbReference type="SAM" id="MobiDB-lite"/>
    </source>
</evidence>
<evidence type="ECO:0000313" key="3">
    <source>
        <dbReference type="EMBL" id="MEX5721283.1"/>
    </source>
</evidence>
<feature type="signal peptide" evidence="2">
    <location>
        <begin position="1"/>
        <end position="26"/>
    </location>
</feature>
<dbReference type="InterPro" id="IPR036182">
    <property type="entry name" value="PCuAC_sf"/>
</dbReference>
<dbReference type="Gene3D" id="2.60.40.1890">
    <property type="entry name" value="PCu(A)C copper chaperone"/>
    <property type="match status" value="1"/>
</dbReference>
<accession>A0ABV3XL20</accession>
<comment type="caution">
    <text evidence="3">The sequence shown here is derived from an EMBL/GenBank/DDBJ whole genome shotgun (WGS) entry which is preliminary data.</text>
</comment>
<dbReference type="EMBL" id="JBFNXQ010000117">
    <property type="protein sequence ID" value="MEX5721283.1"/>
    <property type="molecule type" value="Genomic_DNA"/>
</dbReference>
<dbReference type="InterPro" id="IPR007410">
    <property type="entry name" value="LpqE-like"/>
</dbReference>
<sequence>MTRTPRRRRAWLAAPAALALALPACTTEEPLSVPGPEVSGGAVGPDEAVTGDLSVLQVQLEYPLDGVYAEGEDARLFLGIANSGPTDDVLVDVTGPFADAVDGDGGEFAIPVAADDNVYVGAEGAPTITLTGLEESLRSSQSIPVTFAFEQAGEVTIDAVVAAEGQEPTPPFDFPDPAEDPTP</sequence>
<keyword evidence="4" id="KW-1185">Reference proteome</keyword>
<evidence type="ECO:0008006" key="5">
    <source>
        <dbReference type="Google" id="ProtNLM"/>
    </source>
</evidence>
<proteinExistence type="predicted"/>
<dbReference type="RefSeq" id="WP_369210090.1">
    <property type="nucleotide sequence ID" value="NZ_JBFNXQ010000117.1"/>
</dbReference>
<protein>
    <recommendedName>
        <fullName evidence="5">Copper(I)-binding protein</fullName>
    </recommendedName>
</protein>
<evidence type="ECO:0000313" key="4">
    <source>
        <dbReference type="Proteomes" id="UP001560045"/>
    </source>
</evidence>
<organism evidence="3 4">
    <name type="scientific">Geodermatophilus maliterrae</name>
    <dbReference type="NCBI Taxonomy" id="3162531"/>
    <lineage>
        <taxon>Bacteria</taxon>
        <taxon>Bacillati</taxon>
        <taxon>Actinomycetota</taxon>
        <taxon>Actinomycetes</taxon>
        <taxon>Geodermatophilales</taxon>
        <taxon>Geodermatophilaceae</taxon>
        <taxon>Geodermatophilus</taxon>
    </lineage>
</organism>
<feature type="region of interest" description="Disordered" evidence="1">
    <location>
        <begin position="163"/>
        <end position="183"/>
    </location>
</feature>
<evidence type="ECO:0000256" key="2">
    <source>
        <dbReference type="SAM" id="SignalP"/>
    </source>
</evidence>
<dbReference type="Pfam" id="PF04314">
    <property type="entry name" value="PCuAC"/>
    <property type="match status" value="1"/>
</dbReference>
<feature type="chain" id="PRO_5045571757" description="Copper(I)-binding protein" evidence="2">
    <location>
        <begin position="27"/>
        <end position="183"/>
    </location>
</feature>
<keyword evidence="2" id="KW-0732">Signal</keyword>
<reference evidence="3 4" key="1">
    <citation type="submission" date="2024-06" db="EMBL/GenBank/DDBJ databases">
        <title>Draft genome sequence of Geodermatophilus badlandi, a novel member of the Geodermatophilaceae isolated from badland sedimentary rocks in the Red desert, Wyoming, USA.</title>
        <authorList>
            <person name="Ben Tekaya S."/>
            <person name="Nouioui I."/>
            <person name="Flores G.M."/>
            <person name="Shaal M.N."/>
            <person name="Bredoire F."/>
            <person name="Basile F."/>
            <person name="Van Diepen L."/>
            <person name="Ward N.L."/>
        </authorList>
    </citation>
    <scope>NUCLEOTIDE SEQUENCE [LARGE SCALE GENOMIC DNA]</scope>
    <source>
        <strain evidence="3 4">WL48A</strain>
    </source>
</reference>
<name>A0ABV3XL20_9ACTN</name>
<dbReference type="Proteomes" id="UP001560045">
    <property type="component" value="Unassembled WGS sequence"/>
</dbReference>